<feature type="compositionally biased region" description="Polar residues" evidence="12">
    <location>
        <begin position="1035"/>
        <end position="1046"/>
    </location>
</feature>
<comment type="subcellular location">
    <subcellularLocation>
        <location evidence="2">Membrane</location>
    </subcellularLocation>
</comment>
<dbReference type="SUPFAM" id="SSF55874">
    <property type="entry name" value="ATPase domain of HSP90 chaperone/DNA topoisomerase II/histidine kinase"/>
    <property type="match status" value="1"/>
</dbReference>
<dbReference type="Gene3D" id="6.10.340.10">
    <property type="match status" value="1"/>
</dbReference>
<dbReference type="InterPro" id="IPR013587">
    <property type="entry name" value="Nitrate/nitrite_sensing"/>
</dbReference>
<evidence type="ECO:0000256" key="10">
    <source>
        <dbReference type="ARBA" id="ARBA00022989"/>
    </source>
</evidence>
<dbReference type="SMART" id="SM00387">
    <property type="entry name" value="HATPase_c"/>
    <property type="match status" value="1"/>
</dbReference>
<feature type="compositionally biased region" description="Polar residues" evidence="12">
    <location>
        <begin position="1"/>
        <end position="15"/>
    </location>
</feature>
<feature type="compositionally biased region" description="Polar residues" evidence="12">
    <location>
        <begin position="870"/>
        <end position="881"/>
    </location>
</feature>
<feature type="compositionally biased region" description="Gly residues" evidence="12">
    <location>
        <begin position="815"/>
        <end position="829"/>
    </location>
</feature>
<dbReference type="EC" id="2.7.13.3" evidence="3"/>
<protein>
    <recommendedName>
        <fullName evidence="3">histidine kinase</fullName>
        <ecNumber evidence="3">2.7.13.3</ecNumber>
    </recommendedName>
</protein>
<evidence type="ECO:0000256" key="1">
    <source>
        <dbReference type="ARBA" id="ARBA00000085"/>
    </source>
</evidence>
<feature type="compositionally biased region" description="Low complexity" evidence="12">
    <location>
        <begin position="803"/>
        <end position="814"/>
    </location>
</feature>
<dbReference type="EMBL" id="CP029159">
    <property type="protein sequence ID" value="QKM67287.1"/>
    <property type="molecule type" value="Genomic_DNA"/>
</dbReference>
<dbReference type="InterPro" id="IPR003594">
    <property type="entry name" value="HATPase_dom"/>
</dbReference>
<keyword evidence="5" id="KW-0808">Transferase</keyword>
<dbReference type="CDD" id="cd06225">
    <property type="entry name" value="HAMP"/>
    <property type="match status" value="1"/>
</dbReference>
<evidence type="ECO:0000256" key="8">
    <source>
        <dbReference type="ARBA" id="ARBA00022777"/>
    </source>
</evidence>
<evidence type="ECO:0000259" key="14">
    <source>
        <dbReference type="SMART" id="SM00304"/>
    </source>
</evidence>
<evidence type="ECO:0000259" key="15">
    <source>
        <dbReference type="SMART" id="SM00387"/>
    </source>
</evidence>
<dbReference type="AlphaFoldDB" id="A0A7G3UAA1"/>
<keyword evidence="9" id="KW-0067">ATP-binding</keyword>
<feature type="region of interest" description="Disordered" evidence="12">
    <location>
        <begin position="740"/>
        <end position="1174"/>
    </location>
</feature>
<name>A0A7G3UAA1_STRT9</name>
<dbReference type="Pfam" id="PF02518">
    <property type="entry name" value="HATPase_c"/>
    <property type="match status" value="1"/>
</dbReference>
<dbReference type="InterPro" id="IPR003660">
    <property type="entry name" value="HAMP_dom"/>
</dbReference>
<dbReference type="GO" id="GO:0004673">
    <property type="term" value="F:protein histidine kinase activity"/>
    <property type="evidence" value="ECO:0007669"/>
    <property type="project" value="UniProtKB-EC"/>
</dbReference>
<sequence>MRRSSTGSAEQQARGNFTPPSRAEASPGEEPEPASPAPGGGSTSRFSPRNWSVPTRLNAILLLPVLVGLFMGGFQVSGSIDTWDEAKDAEQTAKIVRAASEYGAALLNERDLTAEPLLKSPTPNEAVQKVRATTDAAKAAFDRATRNVPAGHGLERRLEIFRGEEKKLADLRANAYRPATDPVGTEEGYVQVQHSLMAFANELGLGTGNVTSYGRTVYAVQLAKAAESLQRSIGIHLLVRPNSRENVRDKQVTAFNSYNYLEQIAIAEFQSGGTSADVELLKGSMRKAAEQGAQRLQESGATTAAGPDGTVFSGMAQRIGSGASPEDLAAAGITAQTWTAVATAKFEGYLQVETELVDRAVAEASSISADARRDAILNGAIVVIALLASFVLAGAVARQMSRSMRELRSAAFAIAEQRLPLLVDQLSRTEPGRVDTRVEPIPIDTRDEIGEVARAFDQIHREAVRLAAEQAMLRGNVNAIFTNLSRRNQSLIEGQLTLITELENNEADPEQLDNLFRLDHLATRMRRNGENLLVLAGEEPGRRWNQPVPLVDVLRAASSEVESYERIELSGVPETDIHGQSVTDLVHLLAELLENATTFSSPQTKVRVTATRLPDGRIMVEIHDKGIGLTAEDFADINHKLANPPIVDAAVSQRMGLFVVGRLADRHGIRVQLRPSGEQAGTTSLVMLPDAITHGGGGEPVPQGDFTVSGIMPEQEGGRGPAQVPSAPVRTAAELGFDDSRYEQPQSGGRGIDPVGRSLARGGRRAALEPRNPQQQPAAEPAEGYQQPAAAQPYDGYGQNAFPGQTQGQAQGHGQNQGLGQGQAQGQGQGADAFPAAGPADGFPAQGGVADPYAAPGSGAAFPAADPSGTTAPYGSGQQTYDGYPSGGYPGGEAHHTQPMPVYQDPYPSQGQAALPEAGTAPDSPAAHAAQGSQHPAGSYPESGFPDSATGEQPYGNAWNTRRQQDDWPDPNAVSGGYEPEYRGESESGHGATSTGAESVGFERPGPSPSSGHELTDAGLPRRGALRPRPEQDVQRQQQWQPSGEQVPQAPQGDRPEAVTDSGNGAADDGAQDWRSANDERWQRAEKLREPKAGGVTSSGLPRRVPKANLVEGTAEETPQHGLPQISRAPEDVRGRLSNLRRGVQRGRSAGTDTNGPGTYDHQGGPGSTYNQER</sequence>
<keyword evidence="13" id="KW-0472">Membrane</keyword>
<keyword evidence="6 13" id="KW-0812">Transmembrane</keyword>
<accession>A0A7G3UAA1</accession>
<dbReference type="RefSeq" id="WP_040914003.1">
    <property type="nucleotide sequence ID" value="NZ_CP029159.1"/>
</dbReference>
<evidence type="ECO:0000313" key="16">
    <source>
        <dbReference type="EMBL" id="QKM67287.1"/>
    </source>
</evidence>
<feature type="compositionally biased region" description="Basic and acidic residues" evidence="12">
    <location>
        <begin position="1076"/>
        <end position="1092"/>
    </location>
</feature>
<dbReference type="Pfam" id="PF00672">
    <property type="entry name" value="HAMP"/>
    <property type="match status" value="1"/>
</dbReference>
<dbReference type="GO" id="GO:0005524">
    <property type="term" value="F:ATP binding"/>
    <property type="evidence" value="ECO:0007669"/>
    <property type="project" value="UniProtKB-KW"/>
</dbReference>
<dbReference type="Pfam" id="PF08376">
    <property type="entry name" value="NIT"/>
    <property type="match status" value="1"/>
</dbReference>
<proteinExistence type="predicted"/>
<feature type="region of interest" description="Disordered" evidence="12">
    <location>
        <begin position="1"/>
        <end position="48"/>
    </location>
</feature>
<dbReference type="Gene3D" id="3.30.565.10">
    <property type="entry name" value="Histidine kinase-like ATPase, C-terminal domain"/>
    <property type="match status" value="1"/>
</dbReference>
<organism evidence="16 17">
    <name type="scientific">Streptomyces tsukubensis (strain DSM 42081 / NBRC 108919 / NRRL 18488 / 9993)</name>
    <dbReference type="NCBI Taxonomy" id="1114943"/>
    <lineage>
        <taxon>Bacteria</taxon>
        <taxon>Bacillati</taxon>
        <taxon>Actinomycetota</taxon>
        <taxon>Actinomycetes</taxon>
        <taxon>Kitasatosporales</taxon>
        <taxon>Streptomycetaceae</taxon>
        <taxon>Streptomyces</taxon>
    </lineage>
</organism>
<dbReference type="GO" id="GO:0000160">
    <property type="term" value="P:phosphorelay signal transduction system"/>
    <property type="evidence" value="ECO:0007669"/>
    <property type="project" value="UniProtKB-KW"/>
</dbReference>
<evidence type="ECO:0000256" key="6">
    <source>
        <dbReference type="ARBA" id="ARBA00022692"/>
    </source>
</evidence>
<feature type="transmembrane region" description="Helical" evidence="13">
    <location>
        <begin position="375"/>
        <end position="397"/>
    </location>
</feature>
<feature type="domain" description="HAMP" evidence="14">
    <location>
        <begin position="398"/>
        <end position="468"/>
    </location>
</feature>
<dbReference type="PANTHER" id="PTHR44936">
    <property type="entry name" value="SENSOR PROTEIN CREC"/>
    <property type="match status" value="1"/>
</dbReference>
<dbReference type="SMART" id="SM00304">
    <property type="entry name" value="HAMP"/>
    <property type="match status" value="1"/>
</dbReference>
<feature type="region of interest" description="Disordered" evidence="12">
    <location>
        <begin position="696"/>
        <end position="727"/>
    </location>
</feature>
<evidence type="ECO:0000256" key="11">
    <source>
        <dbReference type="ARBA" id="ARBA00023012"/>
    </source>
</evidence>
<dbReference type="InterPro" id="IPR036890">
    <property type="entry name" value="HATPase_C_sf"/>
</dbReference>
<keyword evidence="4" id="KW-0597">Phosphoprotein</keyword>
<evidence type="ECO:0000256" key="3">
    <source>
        <dbReference type="ARBA" id="ARBA00012438"/>
    </source>
</evidence>
<evidence type="ECO:0000256" key="9">
    <source>
        <dbReference type="ARBA" id="ARBA00022840"/>
    </source>
</evidence>
<evidence type="ECO:0000256" key="2">
    <source>
        <dbReference type="ARBA" id="ARBA00004370"/>
    </source>
</evidence>
<dbReference type="GO" id="GO:0016020">
    <property type="term" value="C:membrane"/>
    <property type="evidence" value="ECO:0007669"/>
    <property type="project" value="UniProtKB-SubCell"/>
</dbReference>
<evidence type="ECO:0000313" key="17">
    <source>
        <dbReference type="Proteomes" id="UP000005940"/>
    </source>
</evidence>
<keyword evidence="11" id="KW-0902">Two-component regulatory system</keyword>
<dbReference type="PANTHER" id="PTHR44936:SF9">
    <property type="entry name" value="SENSOR PROTEIN CREC"/>
    <property type="match status" value="1"/>
</dbReference>
<evidence type="ECO:0000256" key="7">
    <source>
        <dbReference type="ARBA" id="ARBA00022741"/>
    </source>
</evidence>
<keyword evidence="10 13" id="KW-1133">Transmembrane helix</keyword>
<evidence type="ECO:0000256" key="4">
    <source>
        <dbReference type="ARBA" id="ARBA00022553"/>
    </source>
</evidence>
<keyword evidence="17" id="KW-1185">Reference proteome</keyword>
<feature type="compositionally biased region" description="Low complexity" evidence="12">
    <location>
        <begin position="830"/>
        <end position="869"/>
    </location>
</feature>
<evidence type="ECO:0000256" key="13">
    <source>
        <dbReference type="SAM" id="Phobius"/>
    </source>
</evidence>
<dbReference type="Proteomes" id="UP000005940">
    <property type="component" value="Chromosome"/>
</dbReference>
<gene>
    <name evidence="16" type="ORF">STSU_008985</name>
</gene>
<feature type="domain" description="Histidine kinase/HSP90-like ATPase" evidence="15">
    <location>
        <begin position="580"/>
        <end position="692"/>
    </location>
</feature>
<reference evidence="16 17" key="1">
    <citation type="journal article" date="2012" name="J. Bacteriol.">
        <title>Draft genome of Streptomyces tsukubaensis NRRL 18488, the producer of the clinically important immunosuppressant tacrolimus (FK506).</title>
        <authorList>
            <person name="Barreiro C."/>
            <person name="Prieto C."/>
            <person name="Sola-Landa A."/>
            <person name="Solera E."/>
            <person name="Martinez-Castro M."/>
            <person name="Perez-Redondo R."/>
            <person name="Garcia-Estrada C."/>
            <person name="Aparicio J.F."/>
            <person name="Fernandez-Martinez L.T."/>
            <person name="Santos-Aberturas J."/>
            <person name="Salehi-Najafabadi Z."/>
            <person name="Rodriguez-Garcia A."/>
            <person name="Tauch A."/>
            <person name="Martin J.F."/>
        </authorList>
    </citation>
    <scope>NUCLEOTIDE SEQUENCE [LARGE SCALE GENOMIC DNA]</scope>
    <source>
        <strain evidence="17">DSM 42081 / NBRC 108919 / NRRL 18488 / 9993</strain>
    </source>
</reference>
<comment type="catalytic activity">
    <reaction evidence="1">
        <text>ATP + protein L-histidine = ADP + protein N-phospho-L-histidine.</text>
        <dbReference type="EC" id="2.7.13.3"/>
    </reaction>
</comment>
<keyword evidence="7" id="KW-0547">Nucleotide-binding</keyword>
<evidence type="ECO:0000256" key="12">
    <source>
        <dbReference type="SAM" id="MobiDB-lite"/>
    </source>
</evidence>
<evidence type="ECO:0000256" key="5">
    <source>
        <dbReference type="ARBA" id="ARBA00022679"/>
    </source>
</evidence>
<dbReference type="InterPro" id="IPR050980">
    <property type="entry name" value="2C_sensor_his_kinase"/>
</dbReference>
<keyword evidence="8" id="KW-0418">Kinase</keyword>